<sequence>MQRLTEPQQQSSTDALLAGLPSSLNAAPPGLFCQRLAMPPISDGRHYPNGSVSQLHAHHRTHSDHIRYE</sequence>
<name>A0ACB7SUY6_HYAAI</name>
<organism evidence="1 2">
    <name type="scientific">Hyalomma asiaticum</name>
    <name type="common">Tick</name>
    <dbReference type="NCBI Taxonomy" id="266040"/>
    <lineage>
        <taxon>Eukaryota</taxon>
        <taxon>Metazoa</taxon>
        <taxon>Ecdysozoa</taxon>
        <taxon>Arthropoda</taxon>
        <taxon>Chelicerata</taxon>
        <taxon>Arachnida</taxon>
        <taxon>Acari</taxon>
        <taxon>Parasitiformes</taxon>
        <taxon>Ixodida</taxon>
        <taxon>Ixodoidea</taxon>
        <taxon>Ixodidae</taxon>
        <taxon>Hyalomminae</taxon>
        <taxon>Hyalomma</taxon>
    </lineage>
</organism>
<proteinExistence type="predicted"/>
<comment type="caution">
    <text evidence="1">The sequence shown here is derived from an EMBL/GenBank/DDBJ whole genome shotgun (WGS) entry which is preliminary data.</text>
</comment>
<accession>A0ACB7SUY6</accession>
<reference evidence="1" key="1">
    <citation type="submission" date="2020-05" db="EMBL/GenBank/DDBJ databases">
        <title>Large-scale comparative analyses of tick genomes elucidate their genetic diversity and vector capacities.</title>
        <authorList>
            <person name="Jia N."/>
            <person name="Wang J."/>
            <person name="Shi W."/>
            <person name="Du L."/>
            <person name="Sun Y."/>
            <person name="Zhan W."/>
            <person name="Jiang J."/>
            <person name="Wang Q."/>
            <person name="Zhang B."/>
            <person name="Ji P."/>
            <person name="Sakyi L.B."/>
            <person name="Cui X."/>
            <person name="Yuan T."/>
            <person name="Jiang B."/>
            <person name="Yang W."/>
            <person name="Lam T.T.-Y."/>
            <person name="Chang Q."/>
            <person name="Ding S."/>
            <person name="Wang X."/>
            <person name="Zhu J."/>
            <person name="Ruan X."/>
            <person name="Zhao L."/>
            <person name="Wei J."/>
            <person name="Que T."/>
            <person name="Du C."/>
            <person name="Cheng J."/>
            <person name="Dai P."/>
            <person name="Han X."/>
            <person name="Huang E."/>
            <person name="Gao Y."/>
            <person name="Liu J."/>
            <person name="Shao H."/>
            <person name="Ye R."/>
            <person name="Li L."/>
            <person name="Wei W."/>
            <person name="Wang X."/>
            <person name="Wang C."/>
            <person name="Yang T."/>
            <person name="Huo Q."/>
            <person name="Li W."/>
            <person name="Guo W."/>
            <person name="Chen H."/>
            <person name="Zhou L."/>
            <person name="Ni X."/>
            <person name="Tian J."/>
            <person name="Zhou Y."/>
            <person name="Sheng Y."/>
            <person name="Liu T."/>
            <person name="Pan Y."/>
            <person name="Xia L."/>
            <person name="Li J."/>
            <person name="Zhao F."/>
            <person name="Cao W."/>
        </authorList>
    </citation>
    <scope>NUCLEOTIDE SEQUENCE</scope>
    <source>
        <strain evidence="1">Hyas-2018</strain>
    </source>
</reference>
<dbReference type="Proteomes" id="UP000821845">
    <property type="component" value="Chromosome 2"/>
</dbReference>
<evidence type="ECO:0000313" key="2">
    <source>
        <dbReference type="Proteomes" id="UP000821845"/>
    </source>
</evidence>
<dbReference type="EMBL" id="CM023482">
    <property type="protein sequence ID" value="KAH6937638.1"/>
    <property type="molecule type" value="Genomic_DNA"/>
</dbReference>
<keyword evidence="2" id="KW-1185">Reference proteome</keyword>
<evidence type="ECO:0000313" key="1">
    <source>
        <dbReference type="EMBL" id="KAH6937638.1"/>
    </source>
</evidence>
<protein>
    <submittedName>
        <fullName evidence="1">Uncharacterized protein</fullName>
    </submittedName>
</protein>
<gene>
    <name evidence="1" type="ORF">HPB50_002826</name>
</gene>